<dbReference type="Gene3D" id="3.40.50.200">
    <property type="entry name" value="Peptidase S8/S53 domain"/>
    <property type="match status" value="1"/>
</dbReference>
<feature type="active site" description="Charge relay system" evidence="10">
    <location>
        <position position="165"/>
    </location>
</feature>
<dbReference type="Pfam" id="PF00082">
    <property type="entry name" value="Peptidase_S8"/>
    <property type="match status" value="1"/>
</dbReference>
<evidence type="ECO:0000256" key="10">
    <source>
        <dbReference type="PIRSR" id="PIRSR615500-1"/>
    </source>
</evidence>
<keyword evidence="7" id="KW-0865">Zymogen</keyword>
<dbReference type="PRINTS" id="PR00723">
    <property type="entry name" value="SUBTILISIN"/>
</dbReference>
<dbReference type="GO" id="GO:0004252">
    <property type="term" value="F:serine-type endopeptidase activity"/>
    <property type="evidence" value="ECO:0007669"/>
    <property type="project" value="InterPro"/>
</dbReference>
<dbReference type="InterPro" id="IPR023827">
    <property type="entry name" value="Peptidase_S8_Asp-AS"/>
</dbReference>
<dbReference type="InterPro" id="IPR022398">
    <property type="entry name" value="Peptidase_S8_His-AS"/>
</dbReference>
<evidence type="ECO:0000256" key="11">
    <source>
        <dbReference type="PROSITE-ProRule" id="PRU01240"/>
    </source>
</evidence>
<dbReference type="PROSITE" id="PS51829">
    <property type="entry name" value="P_HOMO_B"/>
    <property type="match status" value="1"/>
</dbReference>
<dbReference type="InterPro" id="IPR000209">
    <property type="entry name" value="Peptidase_S8/S53_dom"/>
</dbReference>
<dbReference type="InterPro" id="IPR015500">
    <property type="entry name" value="Peptidase_S8_subtilisin-rel"/>
</dbReference>
<keyword evidence="2" id="KW-0645">Protease</keyword>
<feature type="compositionally biased region" description="Gly residues" evidence="12">
    <location>
        <begin position="629"/>
        <end position="640"/>
    </location>
</feature>
<dbReference type="InterPro" id="IPR002884">
    <property type="entry name" value="P_dom"/>
</dbReference>
<comment type="caution">
    <text evidence="11">Lacks conserved residue(s) required for the propagation of feature annotation.</text>
</comment>
<feature type="chain" id="PRO_5044252451" evidence="13">
    <location>
        <begin position="22"/>
        <end position="709"/>
    </location>
</feature>
<keyword evidence="3" id="KW-0165">Cleavage on pair of basic residues</keyword>
<feature type="active site" description="Charge relay system" evidence="10">
    <location>
        <position position="395"/>
    </location>
</feature>
<evidence type="ECO:0000313" key="14">
    <source>
        <dbReference type="EMBL" id="CAD7225366.1"/>
    </source>
</evidence>
<dbReference type="Gene3D" id="2.60.120.260">
    <property type="entry name" value="Galactose-binding domain-like"/>
    <property type="match status" value="1"/>
</dbReference>
<dbReference type="InterPro" id="IPR032815">
    <property type="entry name" value="S8_pro-domain"/>
</dbReference>
<dbReference type="EMBL" id="OB660558">
    <property type="protein sequence ID" value="CAD7225366.1"/>
    <property type="molecule type" value="Genomic_DNA"/>
</dbReference>
<dbReference type="InterPro" id="IPR034182">
    <property type="entry name" value="Kexin/furin"/>
</dbReference>
<dbReference type="InterPro" id="IPR038466">
    <property type="entry name" value="S8_pro-domain_sf"/>
</dbReference>
<evidence type="ECO:0000256" key="7">
    <source>
        <dbReference type="ARBA" id="ARBA00023145"/>
    </source>
</evidence>
<dbReference type="SUPFAM" id="SSF52743">
    <property type="entry name" value="Subtilisin-like"/>
    <property type="match status" value="1"/>
</dbReference>
<sequence length="709" mass="78307">MNYSLVPRILLLLSLHQLTIIANHYTKDFVVEFHEGAPITGKDIDQIANRNGFENLGNVVENFYHFRATESDASRTPNLIHEPFVKSIKQQVAKHRQKRGFRYPHLNWSWEDIRFSIGNDKIVSLNDPQWPQMWYLHRGGGLDMNVQKVWAQNITGKGVVVTILDDGLEKDHPDLSENYDPDASYDFNNHDRDPMPRYDMLDSNRHGTRCAGEVAAKANNSFCTIGIAYGASIGGVRMLDGEVTDPVEAKSLSLNRQHVDIYSASWGPDDDGKTVDGPGPMAAKAFQDGILKGRGGRGSIFVWASGNGGREHDDCNCDGYTNSIWTLSVSSASEYGTVPWYSEACSSTLATTYSSGNITEKQAGSLWVSLCGKGSSQSSQKISEESDHNDSTRQSFRVSLPKKIMHEMKYANVNCMAERRDRCRCCDAECGLSQEDSPWVLPLFQVNGVGRSVSHYFGYGLLDAFALVTLAKRWRSVPEQSRCEIPATHINKLIPAKSQVHIHLEVRDKDCADVRFLEHVQAIVTLSATRRGDIKIFLTSPGGTRSMLLNLRPNDSSRSGFMRWPFMTVHSWGENPVGVWQLEIQNEGRFLAKITDWGLVLYGTASEPGPENSERRGGRSPVSRLAGQGEYGSTGHTGGGLDEDHSPFLNSRDGGGFLQSPGDRNHLQTGGERETASAASVCLPQSLLCSSASVVVVLLARFLCSVVVI</sequence>
<dbReference type="SUPFAM" id="SSF54897">
    <property type="entry name" value="Protease propeptides/inhibitors"/>
    <property type="match status" value="1"/>
</dbReference>
<dbReference type="GO" id="GO:0016486">
    <property type="term" value="P:peptide hormone processing"/>
    <property type="evidence" value="ECO:0007669"/>
    <property type="project" value="TreeGrafter"/>
</dbReference>
<evidence type="ECO:0000256" key="3">
    <source>
        <dbReference type="ARBA" id="ARBA00022685"/>
    </source>
</evidence>
<dbReference type="InterPro" id="IPR036852">
    <property type="entry name" value="Peptidase_S8/S53_dom_sf"/>
</dbReference>
<protein>
    <submittedName>
        <fullName evidence="14">Uncharacterized protein</fullName>
    </submittedName>
</protein>
<dbReference type="FunFam" id="2.60.120.260:FF:000006">
    <property type="entry name" value="Proprotein convertase subtilisin/kexin type 5"/>
    <property type="match status" value="1"/>
</dbReference>
<keyword evidence="6" id="KW-0720">Serine protease</keyword>
<dbReference type="CDD" id="cd04059">
    <property type="entry name" value="Peptidases_S8_Protein_convertases_Kexins_Furin-like"/>
    <property type="match status" value="1"/>
</dbReference>
<dbReference type="PROSITE" id="PS00137">
    <property type="entry name" value="SUBTILASE_HIS"/>
    <property type="match status" value="1"/>
</dbReference>
<organism evidence="14">
    <name type="scientific">Cyprideis torosa</name>
    <dbReference type="NCBI Taxonomy" id="163714"/>
    <lineage>
        <taxon>Eukaryota</taxon>
        <taxon>Metazoa</taxon>
        <taxon>Ecdysozoa</taxon>
        <taxon>Arthropoda</taxon>
        <taxon>Crustacea</taxon>
        <taxon>Oligostraca</taxon>
        <taxon>Ostracoda</taxon>
        <taxon>Podocopa</taxon>
        <taxon>Podocopida</taxon>
        <taxon>Cytherocopina</taxon>
        <taxon>Cytheroidea</taxon>
        <taxon>Cytherideidae</taxon>
        <taxon>Cyprideis</taxon>
    </lineage>
</organism>
<dbReference type="OrthoDB" id="300641at2759"/>
<feature type="signal peptide" evidence="13">
    <location>
        <begin position="1"/>
        <end position="21"/>
    </location>
</feature>
<reference evidence="14" key="1">
    <citation type="submission" date="2020-11" db="EMBL/GenBank/DDBJ databases">
        <authorList>
            <person name="Tran Van P."/>
        </authorList>
    </citation>
    <scope>NUCLEOTIDE SEQUENCE</scope>
</reference>
<gene>
    <name evidence="14" type="ORF">CTOB1V02_LOCUS3310</name>
</gene>
<dbReference type="Gene3D" id="3.30.70.850">
    <property type="entry name" value="Peptidase S8, pro-domain"/>
    <property type="match status" value="1"/>
</dbReference>
<evidence type="ECO:0000256" key="13">
    <source>
        <dbReference type="SAM" id="SignalP"/>
    </source>
</evidence>
<dbReference type="PROSITE" id="PS51892">
    <property type="entry name" value="SUBTILASE"/>
    <property type="match status" value="1"/>
</dbReference>
<feature type="active site" description="Charge relay system" evidence="10">
    <location>
        <position position="206"/>
    </location>
</feature>
<keyword evidence="9" id="KW-0325">Glycoprotein</keyword>
<accession>A0A7R8W6Q0</accession>
<dbReference type="Pfam" id="PF01483">
    <property type="entry name" value="P_proprotein"/>
    <property type="match status" value="1"/>
</dbReference>
<dbReference type="PANTHER" id="PTHR42884">
    <property type="entry name" value="PROPROTEIN CONVERTASE SUBTILISIN/KEXIN-RELATED"/>
    <property type="match status" value="1"/>
</dbReference>
<dbReference type="InterPro" id="IPR008979">
    <property type="entry name" value="Galactose-bd-like_sf"/>
</dbReference>
<dbReference type="GO" id="GO:0000139">
    <property type="term" value="C:Golgi membrane"/>
    <property type="evidence" value="ECO:0007669"/>
    <property type="project" value="TreeGrafter"/>
</dbReference>
<dbReference type="FunFam" id="3.40.50.200:FF:000021">
    <property type="entry name" value="Proprotein convertase subtilisin/kexin type 5a"/>
    <property type="match status" value="1"/>
</dbReference>
<evidence type="ECO:0000256" key="2">
    <source>
        <dbReference type="ARBA" id="ARBA00022670"/>
    </source>
</evidence>
<dbReference type="PROSITE" id="PS00136">
    <property type="entry name" value="SUBTILASE_ASP"/>
    <property type="match status" value="1"/>
</dbReference>
<evidence type="ECO:0000256" key="4">
    <source>
        <dbReference type="ARBA" id="ARBA00022729"/>
    </source>
</evidence>
<keyword evidence="4 13" id="KW-0732">Signal</keyword>
<feature type="region of interest" description="Disordered" evidence="12">
    <location>
        <begin position="605"/>
        <end position="671"/>
    </location>
</feature>
<proteinExistence type="inferred from homology"/>
<dbReference type="AlphaFoldDB" id="A0A7R8W6Q0"/>
<dbReference type="Pfam" id="PF16470">
    <property type="entry name" value="S8_pro-domain"/>
    <property type="match status" value="1"/>
</dbReference>
<keyword evidence="5" id="KW-0378">Hydrolase</keyword>
<dbReference type="GO" id="GO:0005802">
    <property type="term" value="C:trans-Golgi network"/>
    <property type="evidence" value="ECO:0007669"/>
    <property type="project" value="TreeGrafter"/>
</dbReference>
<name>A0A7R8W6Q0_9CRUS</name>
<keyword evidence="8" id="KW-1015">Disulfide bond</keyword>
<evidence type="ECO:0000256" key="12">
    <source>
        <dbReference type="SAM" id="MobiDB-lite"/>
    </source>
</evidence>
<evidence type="ECO:0000256" key="9">
    <source>
        <dbReference type="ARBA" id="ARBA00023180"/>
    </source>
</evidence>
<evidence type="ECO:0000256" key="6">
    <source>
        <dbReference type="ARBA" id="ARBA00022825"/>
    </source>
</evidence>
<evidence type="ECO:0000256" key="5">
    <source>
        <dbReference type="ARBA" id="ARBA00022801"/>
    </source>
</evidence>
<evidence type="ECO:0000256" key="8">
    <source>
        <dbReference type="ARBA" id="ARBA00023157"/>
    </source>
</evidence>
<dbReference type="SUPFAM" id="SSF49785">
    <property type="entry name" value="Galactose-binding domain-like"/>
    <property type="match status" value="1"/>
</dbReference>
<dbReference type="PANTHER" id="PTHR42884:SF3">
    <property type="entry name" value="FURIN-LIKE PROTEASE 1, ISOFORMS 1_1-X_2"/>
    <property type="match status" value="1"/>
</dbReference>
<comment type="similarity">
    <text evidence="1">Belongs to the peptidase S8 family. Furin subfamily.</text>
</comment>
<evidence type="ECO:0000256" key="1">
    <source>
        <dbReference type="ARBA" id="ARBA00005325"/>
    </source>
</evidence>